<keyword evidence="2" id="KW-1185">Reference proteome</keyword>
<name>A0AAV4HXM0_9GAST</name>
<proteinExistence type="predicted"/>
<dbReference type="EMBL" id="BMAT01005944">
    <property type="protein sequence ID" value="GFS02998.1"/>
    <property type="molecule type" value="Genomic_DNA"/>
</dbReference>
<evidence type="ECO:0008006" key="3">
    <source>
        <dbReference type="Google" id="ProtNLM"/>
    </source>
</evidence>
<organism evidence="1 2">
    <name type="scientific">Elysia marginata</name>
    <dbReference type="NCBI Taxonomy" id="1093978"/>
    <lineage>
        <taxon>Eukaryota</taxon>
        <taxon>Metazoa</taxon>
        <taxon>Spiralia</taxon>
        <taxon>Lophotrochozoa</taxon>
        <taxon>Mollusca</taxon>
        <taxon>Gastropoda</taxon>
        <taxon>Heterobranchia</taxon>
        <taxon>Euthyneura</taxon>
        <taxon>Panpulmonata</taxon>
        <taxon>Sacoglossa</taxon>
        <taxon>Placobranchoidea</taxon>
        <taxon>Plakobranchidae</taxon>
        <taxon>Elysia</taxon>
    </lineage>
</organism>
<evidence type="ECO:0000313" key="2">
    <source>
        <dbReference type="Proteomes" id="UP000762676"/>
    </source>
</evidence>
<evidence type="ECO:0000313" key="1">
    <source>
        <dbReference type="EMBL" id="GFS02998.1"/>
    </source>
</evidence>
<protein>
    <recommendedName>
        <fullName evidence="3">Secreted protein</fullName>
    </recommendedName>
</protein>
<sequence length="105" mass="11905">MFRVCRLVRLQCGLKVNTAFFLSLQIQSGRFTFQVERWYKGSSRSSMIAVMHTWTEGDPCRAGAFPDRASDFLVFASGGSVETCRHSFPWSCVPASFKRSLPIRC</sequence>
<accession>A0AAV4HXM0</accession>
<comment type="caution">
    <text evidence="1">The sequence shown here is derived from an EMBL/GenBank/DDBJ whole genome shotgun (WGS) entry which is preliminary data.</text>
</comment>
<gene>
    <name evidence="1" type="ORF">ElyMa_002878100</name>
</gene>
<dbReference type="AlphaFoldDB" id="A0AAV4HXM0"/>
<reference evidence="1 2" key="1">
    <citation type="journal article" date="2021" name="Elife">
        <title>Chloroplast acquisition without the gene transfer in kleptoplastic sea slugs, Plakobranchus ocellatus.</title>
        <authorList>
            <person name="Maeda T."/>
            <person name="Takahashi S."/>
            <person name="Yoshida T."/>
            <person name="Shimamura S."/>
            <person name="Takaki Y."/>
            <person name="Nagai Y."/>
            <person name="Toyoda A."/>
            <person name="Suzuki Y."/>
            <person name="Arimoto A."/>
            <person name="Ishii H."/>
            <person name="Satoh N."/>
            <person name="Nishiyama T."/>
            <person name="Hasebe M."/>
            <person name="Maruyama T."/>
            <person name="Minagawa J."/>
            <person name="Obokata J."/>
            <person name="Shigenobu S."/>
        </authorList>
    </citation>
    <scope>NUCLEOTIDE SEQUENCE [LARGE SCALE GENOMIC DNA]</scope>
</reference>
<dbReference type="Proteomes" id="UP000762676">
    <property type="component" value="Unassembled WGS sequence"/>
</dbReference>